<evidence type="ECO:0000256" key="3">
    <source>
        <dbReference type="ARBA" id="ARBA00019686"/>
    </source>
</evidence>
<feature type="compositionally biased region" description="Low complexity" evidence="11">
    <location>
        <begin position="214"/>
        <end position="225"/>
    </location>
</feature>
<feature type="region of interest" description="Disordered" evidence="11">
    <location>
        <begin position="595"/>
        <end position="617"/>
    </location>
</feature>
<dbReference type="PROSITE" id="PS51319">
    <property type="entry name" value="TFIIS_N"/>
    <property type="match status" value="1"/>
</dbReference>
<dbReference type="InterPro" id="IPR035441">
    <property type="entry name" value="TFIIS/LEDGF_dom_sf"/>
</dbReference>
<evidence type="ECO:0000256" key="5">
    <source>
        <dbReference type="ARBA" id="ARBA00023159"/>
    </source>
</evidence>
<evidence type="ECO:0000256" key="6">
    <source>
        <dbReference type="ARBA" id="ARBA00023163"/>
    </source>
</evidence>
<feature type="compositionally biased region" description="Low complexity" evidence="11">
    <location>
        <begin position="322"/>
        <end position="334"/>
    </location>
</feature>
<keyword evidence="5" id="KW-0010">Activator</keyword>
<comment type="similarity">
    <text evidence="2">Belongs to the Mediator complex subunit 26 family.</text>
</comment>
<evidence type="ECO:0000256" key="4">
    <source>
        <dbReference type="ARBA" id="ARBA00023015"/>
    </source>
</evidence>
<evidence type="ECO:0000313" key="14">
    <source>
        <dbReference type="EMBL" id="KAH0625710.1"/>
    </source>
</evidence>
<feature type="compositionally biased region" description="Basic and acidic residues" evidence="11">
    <location>
        <begin position="260"/>
        <end position="273"/>
    </location>
</feature>
<protein>
    <recommendedName>
        <fullName evidence="3">Mediator of RNA polymerase II transcription subunit 26</fullName>
    </recommendedName>
    <alternativeName>
        <fullName evidence="8">Cofactor required for Sp1 transcriptional activation subunit 7</fullName>
    </alternativeName>
    <alternativeName>
        <fullName evidence="9">Mediator complex subunit 26</fullName>
    </alternativeName>
</protein>
<gene>
    <name evidence="14" type="ORF">JD844_033909</name>
</gene>
<dbReference type="PANTHER" id="PTHR15201">
    <property type="entry name" value="CRSP70"/>
    <property type="match status" value="1"/>
</dbReference>
<evidence type="ECO:0000256" key="7">
    <source>
        <dbReference type="ARBA" id="ARBA00023242"/>
    </source>
</evidence>
<dbReference type="InterPro" id="IPR042376">
    <property type="entry name" value="MED26"/>
</dbReference>
<evidence type="ECO:0000256" key="11">
    <source>
        <dbReference type="SAM" id="MobiDB-lite"/>
    </source>
</evidence>
<keyword evidence="6" id="KW-0804">Transcription</keyword>
<reference evidence="14 15" key="1">
    <citation type="journal article" date="2022" name="Gigascience">
        <title>A chromosome-level genome assembly and annotation of the desert horned lizard, Phrynosoma platyrhinos, provides insight into chromosomal rearrangements among reptiles.</title>
        <authorList>
            <person name="Koochekian N."/>
            <person name="Ascanio A."/>
            <person name="Farleigh K."/>
            <person name="Card D.C."/>
            <person name="Schield D.R."/>
            <person name="Castoe T.A."/>
            <person name="Jezkova T."/>
        </authorList>
    </citation>
    <scope>NUCLEOTIDE SEQUENCE [LARGE SCALE GENOMIC DNA]</scope>
    <source>
        <strain evidence="14">NK-2021</strain>
    </source>
</reference>
<evidence type="ECO:0000256" key="9">
    <source>
        <dbReference type="ARBA" id="ARBA00031968"/>
    </source>
</evidence>
<dbReference type="Pfam" id="PF15693">
    <property type="entry name" value="Med26_C"/>
    <property type="match status" value="1"/>
</dbReference>
<dbReference type="Pfam" id="PF15694">
    <property type="entry name" value="Med26_M"/>
    <property type="match status" value="1"/>
</dbReference>
<sequence length="673" mass="73365">MAEKKKDSQGFGEEVREPTTGDNIREFLLSLRYFRIFIALWNIFMMFCMVVFSSHIVNPSYGKGWACERRRNRYTGSIRNMVAVLEVISSLERYPITKEALEETRLGRLINDVRKKTENEELAKRAKKLLRNWQKLIEPVAQNEVALRGLPNPPGSANGGAHNCRVETPPGAAIIVGSKPIHDLKNRNDVQKPHSPKPGNRKRKGEPRDGLQCPPSSLPKASKASYEVLQNSSPPPTNGIGGSPESFPSPPDMTFPLEPEGSRPEPGENEKPSKIPINAVRPHTSSPGLFTPSGLPSLLKTAVLSPPPQYEKVEEVAVGGQPRSPRCSSFSPRSVRLETFARQQHTTYSSKGLTPAPSPKGPLLDASAGGPASSRSPPTKRLASPQQMGLGLSLQGPELQAAPESQHLPLGAGASPSGVAGGSHLSEPFLPDALKGDSDSAASGSDGKKKKKYRPKDCVVSMDGQVLEGGVKPVRLKKARRLTFDPMTGEIKPLAQRDSLQAAGDLPAFTEQPQLPAVAAGQVAVAHRTGMGGQEPKALLLHSPFEQTNWKELSRNEIIQSYLTRQSSLLSSSGVQTPGAHYFMSEYLKQEESTRREARKTHVLAPHSKPSDLPGVTREVTQDDLDRICSHHWPGVNGCYDTQGNWYDWTQCISLDPHGDDGRLNILPYVCLD</sequence>
<feature type="transmembrane region" description="Helical" evidence="12">
    <location>
        <begin position="33"/>
        <end position="52"/>
    </location>
</feature>
<dbReference type="CDD" id="cd00183">
    <property type="entry name" value="TFIIS_I"/>
    <property type="match status" value="1"/>
</dbReference>
<feature type="domain" description="TFIIS N-terminal" evidence="13">
    <location>
        <begin position="66"/>
        <end position="140"/>
    </location>
</feature>
<dbReference type="InterPro" id="IPR003617">
    <property type="entry name" value="TFIIS/CRSP70_N_sub"/>
</dbReference>
<proteinExistence type="inferred from homology"/>
<dbReference type="InterPro" id="IPR031416">
    <property type="entry name" value="Med26_C"/>
</dbReference>
<comment type="caution">
    <text evidence="14">The sequence shown here is derived from an EMBL/GenBank/DDBJ whole genome shotgun (WGS) entry which is preliminary data.</text>
</comment>
<dbReference type="SMART" id="SM00509">
    <property type="entry name" value="TFS2N"/>
    <property type="match status" value="1"/>
</dbReference>
<name>A0ABQ7T7L2_PHRPL</name>
<keyword evidence="12" id="KW-0472">Membrane</keyword>
<evidence type="ECO:0000256" key="10">
    <source>
        <dbReference type="PROSITE-ProRule" id="PRU00649"/>
    </source>
</evidence>
<dbReference type="SUPFAM" id="SSF47676">
    <property type="entry name" value="Conserved domain common to transcription factors TFIIS, elongin A, CRSP70"/>
    <property type="match status" value="1"/>
</dbReference>
<keyword evidence="12" id="KW-1133">Transmembrane helix</keyword>
<evidence type="ECO:0000256" key="8">
    <source>
        <dbReference type="ARBA" id="ARBA00030125"/>
    </source>
</evidence>
<dbReference type="Gene3D" id="1.20.930.10">
    <property type="entry name" value="Conserved domain common to transcription factors TFIIS, elongin A, CRSP70"/>
    <property type="match status" value="1"/>
</dbReference>
<evidence type="ECO:0000256" key="12">
    <source>
        <dbReference type="SAM" id="Phobius"/>
    </source>
</evidence>
<evidence type="ECO:0000256" key="2">
    <source>
        <dbReference type="ARBA" id="ARBA00009681"/>
    </source>
</evidence>
<dbReference type="InterPro" id="IPR031417">
    <property type="entry name" value="Med26_Mid"/>
</dbReference>
<dbReference type="PANTHER" id="PTHR15201:SF1">
    <property type="entry name" value="MEDIATOR OF RNA POLYMERASE II TRANSCRIPTION SUBUNIT 26"/>
    <property type="match status" value="1"/>
</dbReference>
<feature type="region of interest" description="Disordered" evidence="11">
    <location>
        <begin position="147"/>
        <end position="293"/>
    </location>
</feature>
<feature type="compositionally biased region" description="Low complexity" evidence="11">
    <location>
        <begin position="366"/>
        <end position="377"/>
    </location>
</feature>
<feature type="region of interest" description="Disordered" evidence="11">
    <location>
        <begin position="313"/>
        <end position="456"/>
    </location>
</feature>
<organism evidence="14 15">
    <name type="scientific">Phrynosoma platyrhinos</name>
    <name type="common">Desert horned lizard</name>
    <dbReference type="NCBI Taxonomy" id="52577"/>
    <lineage>
        <taxon>Eukaryota</taxon>
        <taxon>Metazoa</taxon>
        <taxon>Chordata</taxon>
        <taxon>Craniata</taxon>
        <taxon>Vertebrata</taxon>
        <taxon>Euteleostomi</taxon>
        <taxon>Lepidosauria</taxon>
        <taxon>Squamata</taxon>
        <taxon>Bifurcata</taxon>
        <taxon>Unidentata</taxon>
        <taxon>Episquamata</taxon>
        <taxon>Toxicofera</taxon>
        <taxon>Iguania</taxon>
        <taxon>Phrynosomatidae</taxon>
        <taxon>Phrynosomatinae</taxon>
        <taxon>Phrynosoma</taxon>
    </lineage>
</organism>
<dbReference type="Pfam" id="PF08711">
    <property type="entry name" value="Med26"/>
    <property type="match status" value="1"/>
</dbReference>
<dbReference type="EMBL" id="JAIPUX010000953">
    <property type="protein sequence ID" value="KAH0625710.1"/>
    <property type="molecule type" value="Genomic_DNA"/>
</dbReference>
<accession>A0ABQ7T7L2</accession>
<keyword evidence="15" id="KW-1185">Reference proteome</keyword>
<feature type="compositionally biased region" description="Basic and acidic residues" evidence="11">
    <location>
        <begin position="180"/>
        <end position="192"/>
    </location>
</feature>
<keyword evidence="12" id="KW-0812">Transmembrane</keyword>
<feature type="compositionally biased region" description="Polar residues" evidence="11">
    <location>
        <begin position="341"/>
        <end position="352"/>
    </location>
</feature>
<evidence type="ECO:0000313" key="15">
    <source>
        <dbReference type="Proteomes" id="UP000826234"/>
    </source>
</evidence>
<comment type="subcellular location">
    <subcellularLocation>
        <location evidence="1 10">Nucleus</location>
    </subcellularLocation>
</comment>
<keyword evidence="4" id="KW-0805">Transcription regulation</keyword>
<evidence type="ECO:0000256" key="1">
    <source>
        <dbReference type="ARBA" id="ARBA00004123"/>
    </source>
</evidence>
<dbReference type="Proteomes" id="UP000826234">
    <property type="component" value="Unassembled WGS sequence"/>
</dbReference>
<dbReference type="InterPro" id="IPR017923">
    <property type="entry name" value="TFIIS_N"/>
</dbReference>
<evidence type="ECO:0000259" key="13">
    <source>
        <dbReference type="PROSITE" id="PS51319"/>
    </source>
</evidence>
<keyword evidence="7 10" id="KW-0539">Nucleus</keyword>